<dbReference type="EMBL" id="LANI01000005">
    <property type="protein sequence ID" value="KKJ77104.1"/>
    <property type="molecule type" value="Genomic_DNA"/>
</dbReference>
<accession>A0A0M2R9H5</accession>
<dbReference type="AlphaFoldDB" id="A0A0M2R9H5"/>
<dbReference type="STRING" id="1549748.WH95_08480"/>
<dbReference type="Proteomes" id="UP000034491">
    <property type="component" value="Unassembled WGS sequence"/>
</dbReference>
<proteinExistence type="predicted"/>
<dbReference type="RefSeq" id="WP_046505631.1">
    <property type="nucleotide sequence ID" value="NZ_LANI01000005.1"/>
</dbReference>
<gene>
    <name evidence="1" type="ORF">WH95_08480</name>
</gene>
<dbReference type="OrthoDB" id="8479681at2"/>
<evidence type="ECO:0000313" key="1">
    <source>
        <dbReference type="EMBL" id="KKJ77104.1"/>
    </source>
</evidence>
<keyword evidence="2" id="KW-1185">Reference proteome</keyword>
<sequence>MTNLTSFVRLAFIALLSIFLLACEGGKESDLIYDNPSDERYAKYGGSILGGDGGVNLLDLGNNKPQDGGAGVGVNSFLWRASLDTIAFMPLTSADPFGGVIITDWYSPDETKPERFKVNVFILGRDLRADGVRASVFKQQRDVTGSWIDAKVDPKTGTELEDAILTRARQLRIASSE</sequence>
<evidence type="ECO:0008006" key="3">
    <source>
        <dbReference type="Google" id="ProtNLM"/>
    </source>
</evidence>
<dbReference type="InterPro" id="IPR021959">
    <property type="entry name" value="DUF3576"/>
</dbReference>
<name>A0A0M2R9H5_9PROT</name>
<organism evidence="1 2">
    <name type="scientific">Kiloniella litopenaei</name>
    <dbReference type="NCBI Taxonomy" id="1549748"/>
    <lineage>
        <taxon>Bacteria</taxon>
        <taxon>Pseudomonadati</taxon>
        <taxon>Pseudomonadota</taxon>
        <taxon>Alphaproteobacteria</taxon>
        <taxon>Rhodospirillales</taxon>
        <taxon>Kiloniellaceae</taxon>
        <taxon>Kiloniella</taxon>
    </lineage>
</organism>
<protein>
    <recommendedName>
        <fullName evidence="3">DUF3576 domain-containing protein</fullName>
    </recommendedName>
</protein>
<comment type="caution">
    <text evidence="1">The sequence shown here is derived from an EMBL/GenBank/DDBJ whole genome shotgun (WGS) entry which is preliminary data.</text>
</comment>
<evidence type="ECO:0000313" key="2">
    <source>
        <dbReference type="Proteomes" id="UP000034491"/>
    </source>
</evidence>
<reference evidence="1 2" key="1">
    <citation type="submission" date="2015-03" db="EMBL/GenBank/DDBJ databases">
        <title>Genome sequence of Kiloniella sp. P1-1, isolated from the gut microflora of Pacific white shrimp, Penaeus vannamei.</title>
        <authorList>
            <person name="Shao Z."/>
            <person name="Wang L."/>
            <person name="Li X."/>
        </authorList>
    </citation>
    <scope>NUCLEOTIDE SEQUENCE [LARGE SCALE GENOMIC DNA]</scope>
    <source>
        <strain evidence="1 2">P1-1</strain>
    </source>
</reference>
<dbReference type="Pfam" id="PF12100">
    <property type="entry name" value="DUF3576"/>
    <property type="match status" value="1"/>
</dbReference>